<keyword evidence="2" id="KW-1185">Reference proteome</keyword>
<reference evidence="1" key="1">
    <citation type="submission" date="2022-10" db="EMBL/GenBank/DDBJ databases">
        <title>The complete genomes of actinobacterial strains from the NBC collection.</title>
        <authorList>
            <person name="Joergensen T.S."/>
            <person name="Alvarez Arevalo M."/>
            <person name="Sterndorff E.B."/>
            <person name="Faurdal D."/>
            <person name="Vuksanovic O."/>
            <person name="Mourched A.-S."/>
            <person name="Charusanti P."/>
            <person name="Shaw S."/>
            <person name="Blin K."/>
            <person name="Weber T."/>
        </authorList>
    </citation>
    <scope>NUCLEOTIDE SEQUENCE</scope>
    <source>
        <strain evidence="1">NBC_01482</strain>
    </source>
</reference>
<name>A0ABZ1YZY7_9NOCA</name>
<sequence length="365" mass="39531">MAISVARTLEVAEVGEAAGTGRHPVEWWYVNSLLDAPGTPIDGMTLVVVFSVFRGIIEEGRHLIVSPDGGIFADFGTGPLRPGTIRGDTQRLDVRNARNYLRGGYPDYELHVEGEATSGAFISATLTYAADVAPEREGYIDAQLKHYVVYRSRVSGTISIGENAYSVRGLGYVEHLFGTLGWLEPYLGDVRPPTFVNGWNWYWAPAAGPAELVVQAGGIITEGEPLPFVSVSVDGKTYEHFTTGTFEVLETRRVEGVPYAHKFRLTDRTAAGAVDMTFTRRDAAQQAVKQAPGGNKVVFVTGFTELTGTVTLGDTDYDVSGRAFGSVFTVSLSPVMVRARNLPAAIRVPIGRTLRLLQRVSGRAS</sequence>
<evidence type="ECO:0000313" key="1">
    <source>
        <dbReference type="EMBL" id="WUV48867.1"/>
    </source>
</evidence>
<dbReference type="EMBL" id="CP109441">
    <property type="protein sequence ID" value="WUV48867.1"/>
    <property type="molecule type" value="Genomic_DNA"/>
</dbReference>
<dbReference type="SUPFAM" id="SSF159245">
    <property type="entry name" value="AttH-like"/>
    <property type="match status" value="1"/>
</dbReference>
<organism evidence="1 2">
    <name type="scientific">Nocardia vinacea</name>
    <dbReference type="NCBI Taxonomy" id="96468"/>
    <lineage>
        <taxon>Bacteria</taxon>
        <taxon>Bacillati</taxon>
        <taxon>Actinomycetota</taxon>
        <taxon>Actinomycetes</taxon>
        <taxon>Mycobacteriales</taxon>
        <taxon>Nocardiaceae</taxon>
        <taxon>Nocardia</taxon>
    </lineage>
</organism>
<accession>A0ABZ1YZY7</accession>
<proteinExistence type="predicted"/>
<dbReference type="RefSeq" id="WP_329413299.1">
    <property type="nucleotide sequence ID" value="NZ_CP109441.1"/>
</dbReference>
<dbReference type="InterPro" id="IPR023374">
    <property type="entry name" value="AttH-like_dom_sf"/>
</dbReference>
<gene>
    <name evidence="1" type="ORF">OG563_12125</name>
</gene>
<evidence type="ECO:0000313" key="2">
    <source>
        <dbReference type="Proteomes" id="UP001432062"/>
    </source>
</evidence>
<dbReference type="Gene3D" id="2.40.370.10">
    <property type="entry name" value="AttH-like domain"/>
    <property type="match status" value="1"/>
</dbReference>
<protein>
    <submittedName>
        <fullName evidence="1">Uncharacterized protein</fullName>
    </submittedName>
</protein>
<dbReference type="Proteomes" id="UP001432062">
    <property type="component" value="Chromosome"/>
</dbReference>